<sequence>MTSPVPTLCSSPTLRITPRRTDSASLISTTLRPRGPGRCYASFTEEHGAAKTRLVRALRIRLHTSSDISDTQLDHSLLARSLLAATSFPVAVPNYRLSHDKNGVVHPAHAQDILECLEFIASNHAGLPPVFDPGRIFLIGHSCSAHIIASILLDSSTTFPSLTPSSVLLNAVQGVILSEGIYDIDLLLNDFPDYRSWFIADAFGDMPSYAPSNVATFPLRTRGNIPWLIIQSKGDTLINIAQSRAMLAHLKLQYDDGSECVQESLHDLDDEHDSVLLSPIYQRIVTDFIKDHSV</sequence>
<dbReference type="InterPro" id="IPR050300">
    <property type="entry name" value="GDXG_lipolytic_enzyme"/>
</dbReference>
<evidence type="ECO:0000259" key="2">
    <source>
        <dbReference type="Pfam" id="PF20434"/>
    </source>
</evidence>
<protein>
    <recommendedName>
        <fullName evidence="2">BD-FAE-like domain-containing protein</fullName>
    </recommendedName>
</protein>
<dbReference type="SUPFAM" id="SSF53474">
    <property type="entry name" value="alpha/beta-Hydrolases"/>
    <property type="match status" value="1"/>
</dbReference>
<keyword evidence="1" id="KW-0378">Hydrolase</keyword>
<dbReference type="Gene3D" id="3.40.50.1820">
    <property type="entry name" value="alpha/beta hydrolase"/>
    <property type="match status" value="1"/>
</dbReference>
<dbReference type="PANTHER" id="PTHR48081">
    <property type="entry name" value="AB HYDROLASE SUPERFAMILY PROTEIN C4A8.06C"/>
    <property type="match status" value="1"/>
</dbReference>
<gene>
    <name evidence="3" type="ORF">D9757_002004</name>
</gene>
<organism evidence="3 4">
    <name type="scientific">Collybiopsis confluens</name>
    <dbReference type="NCBI Taxonomy" id="2823264"/>
    <lineage>
        <taxon>Eukaryota</taxon>
        <taxon>Fungi</taxon>
        <taxon>Dikarya</taxon>
        <taxon>Basidiomycota</taxon>
        <taxon>Agaricomycotina</taxon>
        <taxon>Agaricomycetes</taxon>
        <taxon>Agaricomycetidae</taxon>
        <taxon>Agaricales</taxon>
        <taxon>Marasmiineae</taxon>
        <taxon>Omphalotaceae</taxon>
        <taxon>Collybiopsis</taxon>
    </lineage>
</organism>
<dbReference type="InterPro" id="IPR049492">
    <property type="entry name" value="BD-FAE-like_dom"/>
</dbReference>
<dbReference type="Proteomes" id="UP000518752">
    <property type="component" value="Unassembled WGS sequence"/>
</dbReference>
<dbReference type="Pfam" id="PF20434">
    <property type="entry name" value="BD-FAE"/>
    <property type="match status" value="1"/>
</dbReference>
<dbReference type="InterPro" id="IPR029058">
    <property type="entry name" value="AB_hydrolase_fold"/>
</dbReference>
<dbReference type="PANTHER" id="PTHR48081:SF33">
    <property type="entry name" value="KYNURENINE FORMAMIDASE"/>
    <property type="match status" value="1"/>
</dbReference>
<evidence type="ECO:0000313" key="4">
    <source>
        <dbReference type="Proteomes" id="UP000518752"/>
    </source>
</evidence>
<proteinExistence type="predicted"/>
<dbReference type="AlphaFoldDB" id="A0A8H5MEE1"/>
<accession>A0A8H5MEE1</accession>
<keyword evidence="4" id="KW-1185">Reference proteome</keyword>
<evidence type="ECO:0000313" key="3">
    <source>
        <dbReference type="EMBL" id="KAF5391370.1"/>
    </source>
</evidence>
<dbReference type="GO" id="GO:0016787">
    <property type="term" value="F:hydrolase activity"/>
    <property type="evidence" value="ECO:0007669"/>
    <property type="project" value="UniProtKB-KW"/>
</dbReference>
<dbReference type="EMBL" id="JAACJN010000010">
    <property type="protein sequence ID" value="KAF5391370.1"/>
    <property type="molecule type" value="Genomic_DNA"/>
</dbReference>
<dbReference type="OrthoDB" id="6495301at2759"/>
<evidence type="ECO:0000256" key="1">
    <source>
        <dbReference type="ARBA" id="ARBA00022801"/>
    </source>
</evidence>
<reference evidence="3 4" key="1">
    <citation type="journal article" date="2020" name="ISME J.">
        <title>Uncovering the hidden diversity of litter-decomposition mechanisms in mushroom-forming fungi.</title>
        <authorList>
            <person name="Floudas D."/>
            <person name="Bentzer J."/>
            <person name="Ahren D."/>
            <person name="Johansson T."/>
            <person name="Persson P."/>
            <person name="Tunlid A."/>
        </authorList>
    </citation>
    <scope>NUCLEOTIDE SEQUENCE [LARGE SCALE GENOMIC DNA]</scope>
    <source>
        <strain evidence="3 4">CBS 406.79</strain>
    </source>
</reference>
<name>A0A8H5MEE1_9AGAR</name>
<feature type="domain" description="BD-FAE-like" evidence="2">
    <location>
        <begin position="83"/>
        <end position="249"/>
    </location>
</feature>
<comment type="caution">
    <text evidence="3">The sequence shown here is derived from an EMBL/GenBank/DDBJ whole genome shotgun (WGS) entry which is preliminary data.</text>
</comment>